<dbReference type="EMBL" id="JAYKXN010000008">
    <property type="protein sequence ID" value="KAK7265938.1"/>
    <property type="molecule type" value="Genomic_DNA"/>
</dbReference>
<feature type="compositionally biased region" description="Polar residues" evidence="1">
    <location>
        <begin position="617"/>
        <end position="636"/>
    </location>
</feature>
<dbReference type="InterPro" id="IPR008395">
    <property type="entry name" value="Agenet-like_dom"/>
</dbReference>
<evidence type="ECO:0000256" key="1">
    <source>
        <dbReference type="SAM" id="MobiDB-lite"/>
    </source>
</evidence>
<feature type="compositionally biased region" description="Polar residues" evidence="1">
    <location>
        <begin position="2241"/>
        <end position="2257"/>
    </location>
</feature>
<feature type="region of interest" description="Disordered" evidence="1">
    <location>
        <begin position="960"/>
        <end position="990"/>
    </location>
</feature>
<feature type="compositionally biased region" description="Polar residues" evidence="1">
    <location>
        <begin position="2132"/>
        <end position="2142"/>
    </location>
</feature>
<dbReference type="SMART" id="SM00743">
    <property type="entry name" value="Agenet"/>
    <property type="match status" value="2"/>
</dbReference>
<feature type="region of interest" description="Disordered" evidence="1">
    <location>
        <begin position="1054"/>
        <end position="1123"/>
    </location>
</feature>
<feature type="region of interest" description="Disordered" evidence="1">
    <location>
        <begin position="915"/>
        <end position="945"/>
    </location>
</feature>
<feature type="region of interest" description="Disordered" evidence="1">
    <location>
        <begin position="1958"/>
        <end position="1988"/>
    </location>
</feature>
<dbReference type="PANTHER" id="PTHR48429:SF1">
    <property type="entry name" value="AGENET DOMAIN-CONTAINING PROTEIN"/>
    <property type="match status" value="1"/>
</dbReference>
<dbReference type="Pfam" id="PF05641">
    <property type="entry name" value="Agenet"/>
    <property type="match status" value="1"/>
</dbReference>
<feature type="region of interest" description="Disordered" evidence="1">
    <location>
        <begin position="553"/>
        <end position="572"/>
    </location>
</feature>
<reference evidence="3 4" key="1">
    <citation type="submission" date="2024-01" db="EMBL/GenBank/DDBJ databases">
        <title>The genomes of 5 underutilized Papilionoideae crops provide insights into root nodulation and disease resistance.</title>
        <authorList>
            <person name="Yuan L."/>
        </authorList>
    </citation>
    <scope>NUCLEOTIDE SEQUENCE [LARGE SCALE GENOMIC DNA]</scope>
    <source>
        <strain evidence="3">LY-2023</strain>
        <tissue evidence="3">Leaf</tissue>
    </source>
</reference>
<evidence type="ECO:0000313" key="3">
    <source>
        <dbReference type="EMBL" id="KAK7265938.1"/>
    </source>
</evidence>
<feature type="region of interest" description="Disordered" evidence="1">
    <location>
        <begin position="2086"/>
        <end position="2280"/>
    </location>
</feature>
<feature type="compositionally biased region" description="Basic and acidic residues" evidence="1">
    <location>
        <begin position="2097"/>
        <end position="2107"/>
    </location>
</feature>
<name>A0AAN9F653_CLITE</name>
<sequence length="2280" mass="244820">MEGGSVFSLTSSGGQSLLIIHGVLKALEKVGAECMCESVNCLCQWQKAHPVSIFEPVIFSTEKYAIGYETLFRKLLRFMRMKVRVGGIYQLPDAHGHGVAFWVQLNFCPSDLGGAGWKTKLLLGDTPMDYDDNDFQSQNLHLDGQGSTKFPSVLRPYALPKFDFDENLQGHLRYDNLVETEVFLDIENNEDNQWIDAYSRGSSGIEFSSTAAESCPISRHNNVWSEATSSESVEMLLKSVGQEEFIPRQTAIQESDACDELACLAKQMEPNPKPDNKNEFKDNVTDIQPPGCIDENFSVLKEDVERERSLAGVSQGELSIDGSLSDKKPHDMHGNIDLPSGLLINDDKSNDTNRWKIRAVADGSLEGQTQEDSSTSLFKTGITETSTQNTPTTCDVLDIQNMQNQVVGMGNEGKISSQIQTNQQDLDSTVINKDSDVDTQALVANEVECEAHCSDKPLYSVPMSESLESGSLVEGLETAASSLEGSLSMASDCISDLQKAEIHEDTCFRDLSRENAKEDVILIKDALTDNQSAQNSSVLPRVAIEDGSSSEGHIVELSNSHPHYSTSPNFQQNVGNVEKTYNESSVSKEKELLIIGNQMDTEALLSKSEASTFAMGDNNTSTVSKGNSDSRAGDSSSLGAVASIKSCILGEATQVTENKSPYKQGGHEKFCRDVSVIDQESEKAPFDSSLMRCDVDQFHLVETGVSSSSPSAGGMETKLTTSKISTDVMPVNNSALQYISETISSTACEIVDVPPPSRVLSSNEVIDHYEVQGVMPVGSASVDEKEDSESKIADEASISLPIASSEQEAAACSISGTQKQDFSDTSRQLLCEPASSCVTTATEKIGEPQEAMGGKVDLECKKEVCAAVVLCESMEKLGNEVAVSLTGEDKEAIQENHEKSSSKVLGFKSSLPDSHIELNGTGSSPANRTDNTHGASIASGSPTDIEKGVNQVKASANLNPPISECINKDVSNTSTDHDLKGNDPSKDDRILTPDVNPVANLSIKNISEKTTKRKSVGKRQQVPVTSTEKASMIVENTLLATALGTSQSKVAGNISLGSPQMSEGGIARSVSQGTPERKTRRASNTTAGKESSSRRNKGKTPARQSERGDRSISVSLSPSSGFQLMQPNEVQQYGHVDSPFMDLQQVQLRAQIFVYGALIQGMVPDEAHMISAFGGPDGGRSIWQSAWSACMERQHGKKSHPVNPETPVQLRSGSRTTDLAVKQGALQGKGISSSLGLASSKATPTITNTLMPLSSPLWNLPTPSCDSMQSSALARGSILDYPQVLTPLHPYQTPPPRNFLGHNASWMSQTPLRGPWTASPTPLPDNNSHLSVSPVTDTIKLSSVKGASVPPSSSTKNVPPALPASSAGLQSVCVATAPLLDTTNVAVSHAQHSSDPKPKKRKKVMVSEDLGQKAIPFQSQIAPTPVASSHKSTAVATATPVGSVPITAVEKSVVSVSSLSLADHLKSDWNVEKRILSDESLMKIKEARVNAEEASALSAAAVNHSLEIWKQLDKQKNSGLVSDIEARLASAAVAVAAAAAVAKAAAAAANVASNAALQAKLMADEALVSSSYRSSFQTSISEGTSNLGIATPVSILKGGIGTNSSRSIFGAAKEAARRRVEAASAARKRAENMDAIVKAAELAADAVSQAGKIVTMGDPSMLNDLVEAGPEGCLKAARESCPKVGLLKDMTSSLVNVDNVGDRPETSHVCNRTISSDEMWKIGTSEKSPFHMVHNEISQDQIRSIDSISPIININEKSSKGPKGQKVSDLVNPIDALHDSHTEIQASFAAVDGPEIMDKNNIKEGSLVEVFKDGEGFKAAWFTANILSSKENRAYVCYSVLVDDEGAGPLKEWVSLESEDDKPPKVRAARPLTSLHDEGTRKRRRATMVDYTWSIGDRVDAWIQESWQEGVITDKNKKDKTTLTVHFPASGETSVVRAWHLRPSLIWKDGRWIESKIGANDNSTHAGDTPNEKRPKLGSPAAEVKGKDKIDDVESANPSKLKLLNLAENDKVFNIGKSSRNENKSDAHRMVRTGLQKEGSRVVFGVPKPGKKRKFMEVSKHYVADGTRKIYDGNDSVTLANFLVPQGSGPRGCKNSSKNDTKEKLGADSKPAFKSGKPQCVFGRVIPAKENPLSNSHTNDLTSRTERIKDSGHFKNTSQSENQVERGSYSGTTGAGPILYSSLTSSTDSHPTKKTSTSRANKGKLAPTGGRLAKVAEEKALNGNPVKSTSEVIEPRRSNRRIQPTSRLLEGLQSSLIISKIPSGSHEKGHKNQNRNTFRG</sequence>
<organism evidence="3 4">
    <name type="scientific">Clitoria ternatea</name>
    <name type="common">Butterfly pea</name>
    <dbReference type="NCBI Taxonomy" id="43366"/>
    <lineage>
        <taxon>Eukaryota</taxon>
        <taxon>Viridiplantae</taxon>
        <taxon>Streptophyta</taxon>
        <taxon>Embryophyta</taxon>
        <taxon>Tracheophyta</taxon>
        <taxon>Spermatophyta</taxon>
        <taxon>Magnoliopsida</taxon>
        <taxon>eudicotyledons</taxon>
        <taxon>Gunneridae</taxon>
        <taxon>Pentapetalae</taxon>
        <taxon>rosids</taxon>
        <taxon>fabids</taxon>
        <taxon>Fabales</taxon>
        <taxon>Fabaceae</taxon>
        <taxon>Papilionoideae</taxon>
        <taxon>50 kb inversion clade</taxon>
        <taxon>NPAAA clade</taxon>
        <taxon>indigoferoid/millettioid clade</taxon>
        <taxon>Phaseoleae</taxon>
        <taxon>Clitoria</taxon>
    </lineage>
</organism>
<feature type="region of interest" description="Disordered" evidence="1">
    <location>
        <begin position="1194"/>
        <end position="1215"/>
    </location>
</feature>
<feature type="compositionally biased region" description="Polar residues" evidence="1">
    <location>
        <begin position="920"/>
        <end position="942"/>
    </location>
</feature>
<dbReference type="CDD" id="cd20405">
    <property type="entry name" value="Tudor_Agenet_AtDUF_rpt1_3"/>
    <property type="match status" value="1"/>
</dbReference>
<feature type="region of interest" description="Disordered" evidence="1">
    <location>
        <begin position="1386"/>
        <end position="1405"/>
    </location>
</feature>
<gene>
    <name evidence="3" type="ORF">RJT34_33563</name>
</gene>
<feature type="compositionally biased region" description="Basic and acidic residues" evidence="1">
    <location>
        <begin position="2143"/>
        <end position="2153"/>
    </location>
</feature>
<evidence type="ECO:0000313" key="4">
    <source>
        <dbReference type="Proteomes" id="UP001359559"/>
    </source>
</evidence>
<keyword evidence="4" id="KW-1185">Reference proteome</keyword>
<proteinExistence type="predicted"/>
<evidence type="ECO:0000259" key="2">
    <source>
        <dbReference type="SMART" id="SM00743"/>
    </source>
</evidence>
<feature type="compositionally biased region" description="Polar residues" evidence="1">
    <location>
        <begin position="2181"/>
        <end position="2200"/>
    </location>
</feature>
<feature type="compositionally biased region" description="Basic and acidic residues" evidence="1">
    <location>
        <begin position="975"/>
        <end position="990"/>
    </location>
</feature>
<feature type="domain" description="Agenet" evidence="2">
    <location>
        <begin position="1891"/>
        <end position="1949"/>
    </location>
</feature>
<feature type="region of interest" description="Disordered" evidence="1">
    <location>
        <begin position="614"/>
        <end position="636"/>
    </location>
</feature>
<comment type="caution">
    <text evidence="3">The sequence shown here is derived from an EMBL/GenBank/DDBJ whole genome shotgun (WGS) entry which is preliminary data.</text>
</comment>
<protein>
    <recommendedName>
        <fullName evidence="2">Agenet domain-containing protein</fullName>
    </recommendedName>
</protein>
<dbReference type="Proteomes" id="UP001359559">
    <property type="component" value="Unassembled WGS sequence"/>
</dbReference>
<feature type="domain" description="Agenet" evidence="2">
    <location>
        <begin position="1800"/>
        <end position="1866"/>
    </location>
</feature>
<feature type="compositionally biased region" description="Polar residues" evidence="1">
    <location>
        <begin position="1112"/>
        <end position="1123"/>
    </location>
</feature>
<dbReference type="PANTHER" id="PTHR48429">
    <property type="entry name" value="AGENET DOMAIN-CONTAINING PROTEIN"/>
    <property type="match status" value="1"/>
</dbReference>
<accession>A0AAN9F653</accession>
<dbReference type="InterPro" id="IPR055274">
    <property type="entry name" value="SWO1"/>
</dbReference>
<dbReference type="InterPro" id="IPR014002">
    <property type="entry name" value="Agenet_dom_plant"/>
</dbReference>